<comment type="caution">
    <text evidence="1">The sequence shown here is derived from an EMBL/GenBank/DDBJ whole genome shotgun (WGS) entry which is preliminary data.</text>
</comment>
<reference evidence="1" key="2">
    <citation type="submission" date="2017-07" db="EMBL/GenBank/DDBJ databases">
        <authorList>
            <person name="Sun Z.S."/>
            <person name="Albrecht U."/>
            <person name="Echele G."/>
            <person name="Lee C.C."/>
        </authorList>
    </citation>
    <scope>NUCLEOTIDE SEQUENCE</scope>
    <source>
        <strain evidence="1">CNCM I 4573</strain>
        <strain evidence="2">CNCM I 4575</strain>
    </source>
</reference>
<evidence type="ECO:0000313" key="1">
    <source>
        <dbReference type="EMBL" id="PDX74121.1"/>
    </source>
</evidence>
<dbReference type="EMBL" id="NMTW01000053">
    <property type="protein sequence ID" value="PDX74121.1"/>
    <property type="molecule type" value="Genomic_DNA"/>
</dbReference>
<evidence type="ECO:0000313" key="4">
    <source>
        <dbReference type="Proteomes" id="UP000220157"/>
    </source>
</evidence>
<protein>
    <submittedName>
        <fullName evidence="1">Uncharacterized protein</fullName>
    </submittedName>
</protein>
<organism evidence="1 4">
    <name type="scientific">Faecalibacterium prausnitzii</name>
    <dbReference type="NCBI Taxonomy" id="853"/>
    <lineage>
        <taxon>Bacteria</taxon>
        <taxon>Bacillati</taxon>
        <taxon>Bacillota</taxon>
        <taxon>Clostridia</taxon>
        <taxon>Eubacteriales</taxon>
        <taxon>Oscillospiraceae</taxon>
        <taxon>Faecalibacterium</taxon>
    </lineage>
</organism>
<accession>A0A2A7A4Q8</accession>
<name>A0A2A7A4Q8_9FIRM</name>
<dbReference type="AlphaFoldDB" id="A0A2A7A4Q8"/>
<reference evidence="3 4" key="1">
    <citation type="journal article" date="2017" name="Front. Microbiol.">
        <title>New Insights into the Diversity of the Genus Faecalibacterium.</title>
        <authorList>
            <person name="Benevides L."/>
            <person name="Burman S."/>
            <person name="Martin R."/>
            <person name="Robert V."/>
            <person name="Thomas M."/>
            <person name="Miquel S."/>
            <person name="Chain F."/>
            <person name="Sokol H."/>
            <person name="Bermudez-Humaran L.G."/>
            <person name="Morrison M."/>
            <person name="Langella P."/>
            <person name="Azevedo V.A."/>
            <person name="Chatel J.M."/>
            <person name="Soares S."/>
        </authorList>
    </citation>
    <scope>NUCLEOTIDE SEQUENCE [LARGE SCALE GENOMIC DNA]</scope>
    <source>
        <strain evidence="1 4">CNCM I 4573</strain>
        <strain evidence="2 3">CNCM I 4575</strain>
    </source>
</reference>
<evidence type="ECO:0000313" key="3">
    <source>
        <dbReference type="Proteomes" id="UP000220005"/>
    </source>
</evidence>
<dbReference type="RefSeq" id="WP_097786128.1">
    <property type="nucleotide sequence ID" value="NZ_NMTW01000053.1"/>
</dbReference>
<dbReference type="EMBL" id="NMTY01000015">
    <property type="protein sequence ID" value="PDX81392.1"/>
    <property type="molecule type" value="Genomic_DNA"/>
</dbReference>
<dbReference type="Proteomes" id="UP000220157">
    <property type="component" value="Unassembled WGS sequence"/>
</dbReference>
<sequence>MKTYTEMTDQELLNAYLESGTYDPEMCAEMCKRTGLDEEWAAADADDFEGVVNTAAAKLDPNHESI</sequence>
<proteinExistence type="predicted"/>
<evidence type="ECO:0000313" key="2">
    <source>
        <dbReference type="EMBL" id="PDX81392.1"/>
    </source>
</evidence>
<gene>
    <name evidence="1" type="ORF">CGS56_13845</name>
    <name evidence="2" type="ORF">CGS58_06795</name>
</gene>
<dbReference type="Proteomes" id="UP000220005">
    <property type="component" value="Unassembled WGS sequence"/>
</dbReference>